<proteinExistence type="predicted"/>
<protein>
    <submittedName>
        <fullName evidence="1">Uncharacterized protein</fullName>
    </submittedName>
</protein>
<gene>
    <name evidence="1" type="ORF">SUNI508_10740</name>
</gene>
<evidence type="ECO:0000313" key="2">
    <source>
        <dbReference type="Proteomes" id="UP001408356"/>
    </source>
</evidence>
<sequence length="747" mass="86117">MDHGWTNDQPILSLHQLDGVSVRENLKKFPDGYNPYINHYEEHELDSADHYLVTGGPLVHQIPPEFGVLAHPNPRNGKYYLRFTKGDFHGMARPEDNGEYEANKFNQRLNPRADRVGNYRGDKANVRRTEDDMKAGSLAQFPDVGGPLTTAPFRHSGLPFAKPKKEQHSPFFAHFWVYPELRDLLIGELYTFVETLSNLSRTCQEIREPIDRVMSYFDINRLDCLRLDKSPAQLRALVENGKMSQAEADDLRVPQFLMVGPVRYQTKMAPGYTGDHTAFWPPQVWKRDEQGPQPYERLFNEFGFREEVGYTHKSKDFGNDRKCAGLQKTLRAFYRHQRNFRFVSLVRLDFMNLQTLEAILDGMVNLRGLAVYSCPLIDLSQVRGLIKIVGRINEARAKANKAPLDLDIAPQIRQGRIRDRMGSYGITHSDPTLYNNWGTDIGRALAASLVSLLREADKAGIQLCQPGKAFRLWLDRLPLHVNQTFSLCVAAANYLDNEKNRLKYAHEVYPSRKDDDLRAQLLERFDQTVALDLVIAGTAAPVKEKEIEQMTAIRECTTCGEKLPCAFFRAEAQKVTCEGCELKFQLEWERGNSLYQKGAIAGFLWKDAPEISLNWLFEDSTTAPRNWRNFHSQARQLPTNEELLQQAEPIERERQAIVKEMNELHDKKDKQPLAKKVDEKDEQIELLRARAGFERTPNACLATTYDWDYRRRAYTWRVALERGEDLPDRPYETTRAITFEKAYNMLH</sequence>
<name>A0ABR2UK19_9PEZI</name>
<evidence type="ECO:0000313" key="1">
    <source>
        <dbReference type="EMBL" id="KAK9414970.1"/>
    </source>
</evidence>
<comment type="caution">
    <text evidence="1">The sequence shown here is derived from an EMBL/GenBank/DDBJ whole genome shotgun (WGS) entry which is preliminary data.</text>
</comment>
<reference evidence="1 2" key="1">
    <citation type="journal article" date="2024" name="J. Plant Pathol.">
        <title>Sequence and assembly of the genome of Seiridium unicorne, isolate CBS 538.82, causal agent of cypress canker disease.</title>
        <authorList>
            <person name="Scali E."/>
            <person name="Rocca G.D."/>
            <person name="Danti R."/>
            <person name="Garbelotto M."/>
            <person name="Barberini S."/>
            <person name="Baroncelli R."/>
            <person name="Emiliani G."/>
        </authorList>
    </citation>
    <scope>NUCLEOTIDE SEQUENCE [LARGE SCALE GENOMIC DNA]</scope>
    <source>
        <strain evidence="1 2">BM-138-508</strain>
    </source>
</reference>
<dbReference type="Proteomes" id="UP001408356">
    <property type="component" value="Unassembled WGS sequence"/>
</dbReference>
<keyword evidence="2" id="KW-1185">Reference proteome</keyword>
<accession>A0ABR2UK19</accession>
<dbReference type="EMBL" id="JARVKF010000420">
    <property type="protein sequence ID" value="KAK9414970.1"/>
    <property type="molecule type" value="Genomic_DNA"/>
</dbReference>
<organism evidence="1 2">
    <name type="scientific">Seiridium unicorne</name>
    <dbReference type="NCBI Taxonomy" id="138068"/>
    <lineage>
        <taxon>Eukaryota</taxon>
        <taxon>Fungi</taxon>
        <taxon>Dikarya</taxon>
        <taxon>Ascomycota</taxon>
        <taxon>Pezizomycotina</taxon>
        <taxon>Sordariomycetes</taxon>
        <taxon>Xylariomycetidae</taxon>
        <taxon>Amphisphaeriales</taxon>
        <taxon>Sporocadaceae</taxon>
        <taxon>Seiridium</taxon>
    </lineage>
</organism>